<gene>
    <name evidence="8" type="ORF">N657DRAFT_672229</name>
</gene>
<evidence type="ECO:0000256" key="6">
    <source>
        <dbReference type="SAM" id="MobiDB-lite"/>
    </source>
</evidence>
<evidence type="ECO:0000256" key="2">
    <source>
        <dbReference type="ARBA" id="ARBA00010979"/>
    </source>
</evidence>
<dbReference type="Pfam" id="PF04000">
    <property type="entry name" value="Sas10_Utp3"/>
    <property type="match status" value="1"/>
</dbReference>
<accession>A0AAN6TYY7</accession>
<comment type="similarity">
    <text evidence="2">Belongs to the SAS10 family.</text>
</comment>
<feature type="region of interest" description="Disordered" evidence="6">
    <location>
        <begin position="1"/>
        <end position="138"/>
    </location>
</feature>
<feature type="compositionally biased region" description="Basic and acidic residues" evidence="6">
    <location>
        <begin position="462"/>
        <end position="481"/>
    </location>
</feature>
<dbReference type="Pfam" id="PF09368">
    <property type="entry name" value="Sas10"/>
    <property type="match status" value="1"/>
</dbReference>
<dbReference type="RefSeq" id="XP_062646985.1">
    <property type="nucleotide sequence ID" value="XM_062795628.1"/>
</dbReference>
<evidence type="ECO:0000256" key="4">
    <source>
        <dbReference type="ARBA" id="ARBA00023242"/>
    </source>
</evidence>
<evidence type="ECO:0000256" key="5">
    <source>
        <dbReference type="SAM" id="Coils"/>
    </source>
</evidence>
<feature type="compositionally biased region" description="Basic and acidic residues" evidence="6">
    <location>
        <begin position="405"/>
        <end position="416"/>
    </location>
</feature>
<feature type="domain" description="Sas10 C-terminal" evidence="7">
    <location>
        <begin position="555"/>
        <end position="629"/>
    </location>
</feature>
<evidence type="ECO:0000313" key="8">
    <source>
        <dbReference type="EMBL" id="KAK4123214.1"/>
    </source>
</evidence>
<dbReference type="GO" id="GO:0032040">
    <property type="term" value="C:small-subunit processome"/>
    <property type="evidence" value="ECO:0007669"/>
    <property type="project" value="TreeGrafter"/>
</dbReference>
<feature type="compositionally biased region" description="Acidic residues" evidence="6">
    <location>
        <begin position="74"/>
        <end position="94"/>
    </location>
</feature>
<sequence length="629" mass="70533">MAKKRKATRKSEPSGPREVDAKDARLTIKTYEDVADSEDEYWANHDRIYLDDDDDEPRSKRLKRQEKEDAFLEPSDEEILGEEDTDESEAEEEERASAKTKRGKKGGVAEEDVLSDLEERRGDEEEGDEGWWGSSKKEYYNADTIETEADALEEEAEARRLQAKKLAKMQEADFAFDGSEWLAPKHKAGEAEEVVTEVLKEVEVTEDMGPEERYKLLQARYPEFDYLVDEFRELQPLLSALQKEAEGKPTKSLPVVKSWLLGCYVAALASYFAILTSPTRDGDGSSATLNPSELRDHEVMETLVQCREAWLKVKQLNSTKAVTSNAGMLSPPEEEDLEMLDAMAVPRPRTEKLSKAEIKANKRRASEAARKAQAVEESLANLSTLLKSTKKVGKSATVSASSAEAGHDDNRSDFGEEEVLDARAAADKARRKKSLKFYTSQIVQKAAKRAGAGRDAGGDMDIPYRERLRDRQARLNSEAERRGKKGSKFGADLGGDDSDGDEAAAKQMRGDEDEYYDMVAQGAQRKRADKAARFEALAKARKGERVVETEQLGPDGKRQITYQIQKNKGLTPHRKKEVRNPRVKKRMKFEEKQKKLRSVKAMYKGGEGPGGYQGELSGIKTRLVKSIKL</sequence>
<name>A0AAN6TYY7_9PEZI</name>
<keyword evidence="3" id="KW-0597">Phosphoprotein</keyword>
<evidence type="ECO:0000259" key="7">
    <source>
        <dbReference type="Pfam" id="PF09368"/>
    </source>
</evidence>
<feature type="coiled-coil region" evidence="5">
    <location>
        <begin position="142"/>
        <end position="169"/>
    </location>
</feature>
<evidence type="ECO:0000256" key="3">
    <source>
        <dbReference type="ARBA" id="ARBA00022553"/>
    </source>
</evidence>
<comment type="subcellular location">
    <subcellularLocation>
        <location evidence="1">Nucleus</location>
    </subcellularLocation>
</comment>
<dbReference type="PANTHER" id="PTHR13237:SF8">
    <property type="entry name" value="SOMETHING ABOUT SILENCING PROTEIN 10"/>
    <property type="match status" value="1"/>
</dbReference>
<dbReference type="EMBL" id="MU853229">
    <property type="protein sequence ID" value="KAK4123214.1"/>
    <property type="molecule type" value="Genomic_DNA"/>
</dbReference>
<reference evidence="8" key="1">
    <citation type="journal article" date="2023" name="Mol. Phylogenet. Evol.">
        <title>Genome-scale phylogeny and comparative genomics of the fungal order Sordariales.</title>
        <authorList>
            <person name="Hensen N."/>
            <person name="Bonometti L."/>
            <person name="Westerberg I."/>
            <person name="Brannstrom I.O."/>
            <person name="Guillou S."/>
            <person name="Cros-Aarteil S."/>
            <person name="Calhoun S."/>
            <person name="Haridas S."/>
            <person name="Kuo A."/>
            <person name="Mondo S."/>
            <person name="Pangilinan J."/>
            <person name="Riley R."/>
            <person name="LaButti K."/>
            <person name="Andreopoulos B."/>
            <person name="Lipzen A."/>
            <person name="Chen C."/>
            <person name="Yan M."/>
            <person name="Daum C."/>
            <person name="Ng V."/>
            <person name="Clum A."/>
            <person name="Steindorff A."/>
            <person name="Ohm R.A."/>
            <person name="Martin F."/>
            <person name="Silar P."/>
            <person name="Natvig D.O."/>
            <person name="Lalanne C."/>
            <person name="Gautier V."/>
            <person name="Ament-Velasquez S.L."/>
            <person name="Kruys A."/>
            <person name="Hutchinson M.I."/>
            <person name="Powell A.J."/>
            <person name="Barry K."/>
            <person name="Miller A.N."/>
            <person name="Grigoriev I.V."/>
            <person name="Debuchy R."/>
            <person name="Gladieux P."/>
            <person name="Hiltunen Thoren M."/>
            <person name="Johannesson H."/>
        </authorList>
    </citation>
    <scope>NUCLEOTIDE SEQUENCE</scope>
    <source>
        <strain evidence="8">CBS 731.68</strain>
    </source>
</reference>
<dbReference type="InterPro" id="IPR018972">
    <property type="entry name" value="Sas10_C_dom"/>
</dbReference>
<dbReference type="PANTHER" id="PTHR13237">
    <property type="entry name" value="SOMETHING ABOUT SILENCING PROTEIN 10-RELATED"/>
    <property type="match status" value="1"/>
</dbReference>
<comment type="caution">
    <text evidence="8">The sequence shown here is derived from an EMBL/GenBank/DDBJ whole genome shotgun (WGS) entry which is preliminary data.</text>
</comment>
<dbReference type="GO" id="GO:0000462">
    <property type="term" value="P:maturation of SSU-rRNA from tricistronic rRNA transcript (SSU-rRNA, 5.8S rRNA, LSU-rRNA)"/>
    <property type="evidence" value="ECO:0007669"/>
    <property type="project" value="TreeGrafter"/>
</dbReference>
<keyword evidence="4" id="KW-0539">Nucleus</keyword>
<dbReference type="Proteomes" id="UP001302602">
    <property type="component" value="Unassembled WGS sequence"/>
</dbReference>
<feature type="compositionally biased region" description="Basic and acidic residues" evidence="6">
    <location>
        <begin position="9"/>
        <end position="32"/>
    </location>
</feature>
<feature type="region of interest" description="Disordered" evidence="6">
    <location>
        <begin position="446"/>
        <end position="514"/>
    </location>
</feature>
<keyword evidence="9" id="KW-1185">Reference proteome</keyword>
<dbReference type="GeneID" id="87832396"/>
<dbReference type="InterPro" id="IPR007146">
    <property type="entry name" value="Sas10/Utp3/C1D"/>
</dbReference>
<evidence type="ECO:0000313" key="9">
    <source>
        <dbReference type="Proteomes" id="UP001302602"/>
    </source>
</evidence>
<feature type="region of interest" description="Disordered" evidence="6">
    <location>
        <begin position="390"/>
        <end position="416"/>
    </location>
</feature>
<proteinExistence type="inferred from homology"/>
<reference evidence="8" key="2">
    <citation type="submission" date="2023-05" db="EMBL/GenBank/DDBJ databases">
        <authorList>
            <consortium name="Lawrence Berkeley National Laboratory"/>
            <person name="Steindorff A."/>
            <person name="Hensen N."/>
            <person name="Bonometti L."/>
            <person name="Westerberg I."/>
            <person name="Brannstrom I.O."/>
            <person name="Guillou S."/>
            <person name="Cros-Aarteil S."/>
            <person name="Calhoun S."/>
            <person name="Haridas S."/>
            <person name="Kuo A."/>
            <person name="Mondo S."/>
            <person name="Pangilinan J."/>
            <person name="Riley R."/>
            <person name="Labutti K."/>
            <person name="Andreopoulos B."/>
            <person name="Lipzen A."/>
            <person name="Chen C."/>
            <person name="Yanf M."/>
            <person name="Daum C."/>
            <person name="Ng V."/>
            <person name="Clum A."/>
            <person name="Ohm R."/>
            <person name="Martin F."/>
            <person name="Silar P."/>
            <person name="Natvig D."/>
            <person name="Lalanne C."/>
            <person name="Gautier V."/>
            <person name="Ament-Velasquez S.L."/>
            <person name="Kruys A."/>
            <person name="Hutchinson M.I."/>
            <person name="Powell A.J."/>
            <person name="Barry K."/>
            <person name="Miller A.N."/>
            <person name="Grigoriev I.V."/>
            <person name="Debuchy R."/>
            <person name="Gladieux P."/>
            <person name="Thoren M.H."/>
            <person name="Johannesson H."/>
        </authorList>
    </citation>
    <scope>NUCLEOTIDE SEQUENCE</scope>
    <source>
        <strain evidence="8">CBS 731.68</strain>
    </source>
</reference>
<dbReference type="AlphaFoldDB" id="A0AAN6TYY7"/>
<organism evidence="8 9">
    <name type="scientific">Parathielavia appendiculata</name>
    <dbReference type="NCBI Taxonomy" id="2587402"/>
    <lineage>
        <taxon>Eukaryota</taxon>
        <taxon>Fungi</taxon>
        <taxon>Dikarya</taxon>
        <taxon>Ascomycota</taxon>
        <taxon>Pezizomycotina</taxon>
        <taxon>Sordariomycetes</taxon>
        <taxon>Sordariomycetidae</taxon>
        <taxon>Sordariales</taxon>
        <taxon>Chaetomiaceae</taxon>
        <taxon>Parathielavia</taxon>
    </lineage>
</organism>
<evidence type="ECO:0000256" key="1">
    <source>
        <dbReference type="ARBA" id="ARBA00004123"/>
    </source>
</evidence>
<keyword evidence="5" id="KW-0175">Coiled coil</keyword>
<protein>
    <recommendedName>
        <fullName evidence="7">Sas10 C-terminal domain-containing protein</fullName>
    </recommendedName>
</protein>